<evidence type="ECO:0000313" key="3">
    <source>
        <dbReference type="Proteomes" id="UP000198397"/>
    </source>
</evidence>
<dbReference type="AlphaFoldDB" id="A0A238UMP2"/>
<dbReference type="Proteomes" id="UP000198397">
    <property type="component" value="Unassembled WGS sequence"/>
</dbReference>
<gene>
    <name evidence="2" type="ORF">SAMN06264855_101101</name>
</gene>
<feature type="region of interest" description="Disordered" evidence="1">
    <location>
        <begin position="126"/>
        <end position="184"/>
    </location>
</feature>
<keyword evidence="3" id="KW-1185">Reference proteome</keyword>
<sequence length="184" mass="20090">MAVIRGVRRSTERGARIDCRLRTALAPHSHRTRTTLALPSHRTRTSFAPHPHPHRSLTPPQPRQAGGERKSLAARRASLALGFAPSGRSPGRADRQRSFIYCFVIRSVGYISDRSSSRSFAASTVLITPPSQNRPPTGDFNGSTDTDSGRVPVIPRTDRTRPRRAAGRRASPPPRSGCSSIARP</sequence>
<feature type="region of interest" description="Disordered" evidence="1">
    <location>
        <begin position="26"/>
        <end position="72"/>
    </location>
</feature>
<organism evidence="2 3">
    <name type="scientific">Halorubrum vacuolatum</name>
    <name type="common">Natronobacterium vacuolatum</name>
    <dbReference type="NCBI Taxonomy" id="63740"/>
    <lineage>
        <taxon>Archaea</taxon>
        <taxon>Methanobacteriati</taxon>
        <taxon>Methanobacteriota</taxon>
        <taxon>Stenosarchaea group</taxon>
        <taxon>Halobacteria</taxon>
        <taxon>Halobacteriales</taxon>
        <taxon>Haloferacaceae</taxon>
        <taxon>Halorubrum</taxon>
    </lineage>
</organism>
<reference evidence="2 3" key="1">
    <citation type="submission" date="2017-06" db="EMBL/GenBank/DDBJ databases">
        <authorList>
            <person name="Kim H.J."/>
            <person name="Triplett B.A."/>
        </authorList>
    </citation>
    <scope>NUCLEOTIDE SEQUENCE [LARGE SCALE GENOMIC DNA]</scope>
    <source>
        <strain evidence="2 3">DSM 8800</strain>
    </source>
</reference>
<dbReference type="EMBL" id="FZNQ01000001">
    <property type="protein sequence ID" value="SNR23340.1"/>
    <property type="molecule type" value="Genomic_DNA"/>
</dbReference>
<feature type="compositionally biased region" description="Polar residues" evidence="1">
    <location>
        <begin position="126"/>
        <end position="146"/>
    </location>
</feature>
<proteinExistence type="predicted"/>
<accession>A0A238UMP2</accession>
<evidence type="ECO:0000256" key="1">
    <source>
        <dbReference type="SAM" id="MobiDB-lite"/>
    </source>
</evidence>
<protein>
    <submittedName>
        <fullName evidence="2">Uncharacterized protein</fullName>
    </submittedName>
</protein>
<evidence type="ECO:0000313" key="2">
    <source>
        <dbReference type="EMBL" id="SNR23340.1"/>
    </source>
</evidence>
<name>A0A238UMP2_HALVU</name>